<dbReference type="PANTHER" id="PTHR22916:SF3">
    <property type="entry name" value="UDP-GLCNAC:BETAGAL BETA-1,3-N-ACETYLGLUCOSAMINYLTRANSFERASE-LIKE PROTEIN 1"/>
    <property type="match status" value="1"/>
</dbReference>
<dbReference type="AlphaFoldDB" id="A0AB33L3D0"/>
<sequence>MNERVSIITPTYNSEKFISETIEAIQKQTYTNWELLITDDCSTDNTLKTVKIYTDKDSRIKIFQLEANSGAGIARNNSIKEATGRFIAFCDSDDVWREDKLEKQVAFMLKNDLSFTYSAYQKMNEKGDKGSVIYPPKKITFKSLLKTCTIGCLTAIYDTEKLGKRYMPIIRKRQDYGLWLTIFKDIKYTEGIHDEALAYYRVRSNSVSSNKLKAAKYHYRVLRECGEVSLIKSIYFFFYYSVRGVVKYLK</sequence>
<feature type="domain" description="Glycosyltransferase 2-like" evidence="1">
    <location>
        <begin position="6"/>
        <end position="129"/>
    </location>
</feature>
<dbReference type="InterPro" id="IPR001173">
    <property type="entry name" value="Glyco_trans_2-like"/>
</dbReference>
<evidence type="ECO:0000313" key="2">
    <source>
        <dbReference type="EMBL" id="BFP69291.1"/>
    </source>
</evidence>
<dbReference type="PANTHER" id="PTHR22916">
    <property type="entry name" value="GLYCOSYLTRANSFERASE"/>
    <property type="match status" value="1"/>
</dbReference>
<dbReference type="InterPro" id="IPR029044">
    <property type="entry name" value="Nucleotide-diphossugar_trans"/>
</dbReference>
<reference evidence="2" key="1">
    <citation type="submission" date="2024-08" db="EMBL/GenBank/DDBJ databases">
        <title>Whole genome sequence of Tenacibaculum sp. strain pbs-1 associated with black-spot shell disease in Akoya pearl oysters.</title>
        <authorList>
            <person name="Sakatoku A."/>
            <person name="Suzuki T."/>
            <person name="Hatano K."/>
            <person name="Seki M."/>
            <person name="Tanaka D."/>
            <person name="Nakamura S."/>
            <person name="Suzuki N."/>
            <person name="Isshiki T."/>
        </authorList>
    </citation>
    <scope>NUCLEOTIDE SEQUENCE</scope>
    <source>
        <strain evidence="2">Pbs-1</strain>
    </source>
</reference>
<proteinExistence type="predicted"/>
<name>A0AB33L3D0_9FLAO</name>
<accession>A0AB33L3D0</accession>
<dbReference type="Gene3D" id="3.90.550.10">
    <property type="entry name" value="Spore Coat Polysaccharide Biosynthesis Protein SpsA, Chain A"/>
    <property type="match status" value="1"/>
</dbReference>
<dbReference type="EMBL" id="AP035888">
    <property type="protein sequence ID" value="BFP69291.1"/>
    <property type="molecule type" value="Genomic_DNA"/>
</dbReference>
<protein>
    <submittedName>
        <fullName evidence="2">Glycosyltransferase family 2 protein</fullName>
    </submittedName>
</protein>
<evidence type="ECO:0000259" key="1">
    <source>
        <dbReference type="Pfam" id="PF00535"/>
    </source>
</evidence>
<dbReference type="SUPFAM" id="SSF53448">
    <property type="entry name" value="Nucleotide-diphospho-sugar transferases"/>
    <property type="match status" value="1"/>
</dbReference>
<dbReference type="Pfam" id="PF00535">
    <property type="entry name" value="Glycos_transf_2"/>
    <property type="match status" value="1"/>
</dbReference>
<gene>
    <name evidence="2" type="ORF">Pbs1_26340</name>
</gene>
<organism evidence="2">
    <name type="scientific">Tenacibaculum sp. Pbs-1</name>
    <dbReference type="NCBI Taxonomy" id="3238748"/>
    <lineage>
        <taxon>Bacteria</taxon>
        <taxon>Pseudomonadati</taxon>
        <taxon>Bacteroidota</taxon>
        <taxon>Flavobacteriia</taxon>
        <taxon>Flavobacteriales</taxon>
        <taxon>Flavobacteriaceae</taxon>
        <taxon>Tenacibaculum</taxon>
    </lineage>
</organism>
<dbReference type="GO" id="GO:0016758">
    <property type="term" value="F:hexosyltransferase activity"/>
    <property type="evidence" value="ECO:0007669"/>
    <property type="project" value="UniProtKB-ARBA"/>
</dbReference>